<keyword evidence="3 6" id="KW-0812">Transmembrane</keyword>
<reference evidence="10" key="1">
    <citation type="submission" date="2016-10" db="EMBL/GenBank/DDBJ databases">
        <authorList>
            <person name="Varghese N."/>
            <person name="Submissions S."/>
        </authorList>
    </citation>
    <scope>NUCLEOTIDE SEQUENCE [LARGE SCALE GENOMIC DNA]</scope>
    <source>
        <strain evidence="10">DSM 21424</strain>
    </source>
</reference>
<gene>
    <name evidence="9" type="ORF">SAMN04488567_2968</name>
</gene>
<evidence type="ECO:0000256" key="5">
    <source>
        <dbReference type="ARBA" id="ARBA00023136"/>
    </source>
</evidence>
<comment type="subcellular location">
    <subcellularLocation>
        <location evidence="1">Cell membrane</location>
        <topology evidence="1">Multi-pass membrane protein</topology>
    </subcellularLocation>
</comment>
<dbReference type="OrthoDB" id="9790149at2"/>
<proteinExistence type="predicted"/>
<name>A0A1G7GX60_9RHOB</name>
<dbReference type="InterPro" id="IPR004477">
    <property type="entry name" value="ComEC_N"/>
</dbReference>
<feature type="transmembrane region" description="Helical" evidence="6">
    <location>
        <begin position="481"/>
        <end position="501"/>
    </location>
</feature>
<dbReference type="InterPro" id="IPR052159">
    <property type="entry name" value="Competence_DNA_uptake"/>
</dbReference>
<feature type="domain" description="ComEC/Rec2-related protein" evidence="7">
    <location>
        <begin position="255"/>
        <end position="532"/>
    </location>
</feature>
<dbReference type="Proteomes" id="UP000198922">
    <property type="component" value="Unassembled WGS sequence"/>
</dbReference>
<dbReference type="RefSeq" id="WP_090113276.1">
    <property type="nucleotide sequence ID" value="NZ_FNAT01000005.1"/>
</dbReference>
<dbReference type="Pfam" id="PF03772">
    <property type="entry name" value="Competence"/>
    <property type="match status" value="1"/>
</dbReference>
<evidence type="ECO:0000256" key="3">
    <source>
        <dbReference type="ARBA" id="ARBA00022692"/>
    </source>
</evidence>
<dbReference type="NCBIfam" id="TIGR00360">
    <property type="entry name" value="ComEC_N-term"/>
    <property type="match status" value="1"/>
</dbReference>
<feature type="transmembrane region" description="Helical" evidence="6">
    <location>
        <begin position="414"/>
        <end position="437"/>
    </location>
</feature>
<evidence type="ECO:0000259" key="7">
    <source>
        <dbReference type="Pfam" id="PF03772"/>
    </source>
</evidence>
<sequence>MGDTQVGARKQAWRPGAPGAVFGWVEALLARQNGYLAAWAPVALGTGIGAWFALLREPGLAAHGWGALLAAGAAGVAVFARSVALRALLLFAGFAAAGFVLAGARAHGVASPVLGFRYYGPIEGRVVEIDRSGSDRLRLTLDRVRLKDVAPGRTPGRVRLSLLEANPWLVPAPGMRVMTTGHLSPPPGPAEPGDFDFRRHAWFEGLGAVGYTRNPVLRATDSIEGMALGRLRDRLSRWVRARIPGEAGGFAAAVTTGDRSGLGQAANDAMRESNLYHLVSISGMHMAMLAGFVFWLVRAGIAALPPLALRWPARKIAAGAALPAAAFYLALAGRDVATERAFVMVAVGLCAILADRRAISLRVVGIAALVVLALRPETLLSAGFQMSFAAALALTAVFGRLPPGWHRPRGAARLWMPVALLALSSVVAGMATAPFAAAHFNRVAHYGLIANLLAAPAMGLLVMPGAVLLALTAPLGLERPALWMVEIGSSWILIVAERIAALDGASSAVIAPPGLVLPLVAAGGLVLMLWQGRGRWAGLAPLALAAGLWAGAERPALLVAESGGLVGLMTPEGRALSKPKGDGFAAAAWLENDGAGRDQAAAHDPVVLPREDRVVRLRLGGVEVLQVSGKTALAALRGCDGAALVIANHPDPTPRPCLRYDSLDLRRLGALAVEAGAAGLDVTSTAERAGRRLWSDRAARDASPLLSSR</sequence>
<keyword evidence="10" id="KW-1185">Reference proteome</keyword>
<feature type="transmembrane region" description="Helical" evidence="6">
    <location>
        <begin position="507"/>
        <end position="530"/>
    </location>
</feature>
<feature type="transmembrane region" description="Helical" evidence="6">
    <location>
        <begin position="359"/>
        <end position="376"/>
    </location>
</feature>
<feature type="transmembrane region" description="Helical" evidence="6">
    <location>
        <begin position="313"/>
        <end position="331"/>
    </location>
</feature>
<dbReference type="GO" id="GO:0005886">
    <property type="term" value="C:plasma membrane"/>
    <property type="evidence" value="ECO:0007669"/>
    <property type="project" value="UniProtKB-SubCell"/>
</dbReference>
<keyword evidence="5 6" id="KW-0472">Membrane</keyword>
<dbReference type="AlphaFoldDB" id="A0A1G7GX60"/>
<evidence type="ECO:0000313" key="10">
    <source>
        <dbReference type="Proteomes" id="UP000198922"/>
    </source>
</evidence>
<feature type="transmembrane region" description="Helical" evidence="6">
    <location>
        <begin position="60"/>
        <end position="80"/>
    </location>
</feature>
<protein>
    <submittedName>
        <fullName evidence="9">Competence protein ComEC</fullName>
    </submittedName>
</protein>
<evidence type="ECO:0000256" key="6">
    <source>
        <dbReference type="SAM" id="Phobius"/>
    </source>
</evidence>
<dbReference type="EMBL" id="FNAT01000005">
    <property type="protein sequence ID" value="SDE92752.1"/>
    <property type="molecule type" value="Genomic_DNA"/>
</dbReference>
<dbReference type="PANTHER" id="PTHR30619">
    <property type="entry name" value="DNA INTERNALIZATION/COMPETENCE PROTEIN COMEC/REC2"/>
    <property type="match status" value="1"/>
</dbReference>
<keyword evidence="2" id="KW-1003">Cell membrane</keyword>
<evidence type="ECO:0000259" key="8">
    <source>
        <dbReference type="Pfam" id="PF13567"/>
    </source>
</evidence>
<evidence type="ECO:0000313" key="9">
    <source>
        <dbReference type="EMBL" id="SDE92752.1"/>
    </source>
</evidence>
<dbReference type="InterPro" id="IPR025405">
    <property type="entry name" value="DUF4131"/>
</dbReference>
<evidence type="ECO:0000256" key="4">
    <source>
        <dbReference type="ARBA" id="ARBA00022989"/>
    </source>
</evidence>
<evidence type="ECO:0000256" key="2">
    <source>
        <dbReference type="ARBA" id="ARBA00022475"/>
    </source>
</evidence>
<feature type="domain" description="DUF4131" evidence="8">
    <location>
        <begin position="65"/>
        <end position="215"/>
    </location>
</feature>
<accession>A0A1G7GX60</accession>
<feature type="transmembrane region" description="Helical" evidence="6">
    <location>
        <begin position="87"/>
        <end position="104"/>
    </location>
</feature>
<keyword evidence="4 6" id="KW-1133">Transmembrane helix</keyword>
<feature type="transmembrane region" description="Helical" evidence="6">
    <location>
        <begin position="275"/>
        <end position="301"/>
    </location>
</feature>
<organism evidence="9 10">
    <name type="scientific">Limimaricola pyoseonensis</name>
    <dbReference type="NCBI Taxonomy" id="521013"/>
    <lineage>
        <taxon>Bacteria</taxon>
        <taxon>Pseudomonadati</taxon>
        <taxon>Pseudomonadota</taxon>
        <taxon>Alphaproteobacteria</taxon>
        <taxon>Rhodobacterales</taxon>
        <taxon>Paracoccaceae</taxon>
        <taxon>Limimaricola</taxon>
    </lineage>
</organism>
<feature type="transmembrane region" description="Helical" evidence="6">
    <location>
        <begin position="443"/>
        <end position="469"/>
    </location>
</feature>
<dbReference type="STRING" id="521013.SAMN04488567_2968"/>
<dbReference type="Pfam" id="PF13567">
    <property type="entry name" value="DUF4131"/>
    <property type="match status" value="1"/>
</dbReference>
<dbReference type="PANTHER" id="PTHR30619:SF1">
    <property type="entry name" value="RECOMBINATION PROTEIN 2"/>
    <property type="match status" value="1"/>
</dbReference>
<feature type="transmembrane region" description="Helical" evidence="6">
    <location>
        <begin position="382"/>
        <end position="402"/>
    </location>
</feature>
<evidence type="ECO:0000256" key="1">
    <source>
        <dbReference type="ARBA" id="ARBA00004651"/>
    </source>
</evidence>
<feature type="transmembrane region" description="Helical" evidence="6">
    <location>
        <begin position="35"/>
        <end position="54"/>
    </location>
</feature>